<accession>A0A090WM88</accession>
<comment type="caution">
    <text evidence="1">The sequence shown here is derived from an EMBL/GenBank/DDBJ whole genome shotgun (WGS) entry which is preliminary data.</text>
</comment>
<evidence type="ECO:0000313" key="2">
    <source>
        <dbReference type="Proteomes" id="UP000029643"/>
    </source>
</evidence>
<protein>
    <submittedName>
        <fullName evidence="1">Uncharacterized protein</fullName>
    </submittedName>
</protein>
<dbReference type="AlphaFoldDB" id="A0A090WM88"/>
<organism evidence="1 2">
    <name type="scientific">Algibacter lectus</name>
    <dbReference type="NCBI Taxonomy" id="221126"/>
    <lineage>
        <taxon>Bacteria</taxon>
        <taxon>Pseudomonadati</taxon>
        <taxon>Bacteroidota</taxon>
        <taxon>Flavobacteriia</taxon>
        <taxon>Flavobacteriales</taxon>
        <taxon>Flavobacteriaceae</taxon>
        <taxon>Algibacter</taxon>
    </lineage>
</organism>
<gene>
    <name evidence="1" type="ORF">JCM19274_5046</name>
</gene>
<dbReference type="RefSeq" id="WP_042494805.1">
    <property type="nucleotide sequence ID" value="NZ_BBNU01000001.1"/>
</dbReference>
<evidence type="ECO:0000313" key="1">
    <source>
        <dbReference type="EMBL" id="GAL77333.1"/>
    </source>
</evidence>
<dbReference type="Proteomes" id="UP000029643">
    <property type="component" value="Unassembled WGS sequence"/>
</dbReference>
<reference evidence="1 2" key="1">
    <citation type="journal article" date="2014" name="Genome Announc.">
        <title>Draft Genome Sequences of Marine Flavobacterium Algibacter lectus Strains SS8 and NR4.</title>
        <authorList>
            <person name="Takatani N."/>
            <person name="Nakanishi M."/>
            <person name="Meirelles P."/>
            <person name="Mino S."/>
            <person name="Suda W."/>
            <person name="Oshima K."/>
            <person name="Hattori M."/>
            <person name="Ohkuma M."/>
            <person name="Hosokawa M."/>
            <person name="Miyashita K."/>
            <person name="Thompson F.L."/>
            <person name="Niwa A."/>
            <person name="Sawabe T."/>
            <person name="Sawabe T."/>
        </authorList>
    </citation>
    <scope>NUCLEOTIDE SEQUENCE [LARGE SCALE GENOMIC DNA]</scope>
    <source>
        <strain evidence="2">JCM19274</strain>
    </source>
</reference>
<proteinExistence type="predicted"/>
<name>A0A090WM88_9FLAO</name>
<dbReference type="EMBL" id="BBNU01000001">
    <property type="protein sequence ID" value="GAL77333.1"/>
    <property type="molecule type" value="Genomic_DNA"/>
</dbReference>
<sequence length="72" mass="8401">MSSSKDGFISYQDEQYHVGDSFNVLEFFNESHSVVTSDFFYVGTEQGLHDVQIRFESNRETVIITNDSFFFK</sequence>